<protein>
    <recommendedName>
        <fullName evidence="3">HNH endonuclease</fullName>
    </recommendedName>
</protein>
<dbReference type="RefSeq" id="WP_221426306.1">
    <property type="nucleotide sequence ID" value="NZ_CP081295.1"/>
</dbReference>
<proteinExistence type="predicted"/>
<dbReference type="Proteomes" id="UP000824281">
    <property type="component" value="Chromosome"/>
</dbReference>
<sequence length="142" mass="16609">MSPRHVPDSVRKKGIGCQRYCQWLEQQARNCRARDTKAARRPIEEYREAIHKAVLKSNGLDCYTGEELEWNRLNHEKPKGRGQRNHRIVGRYPSIDHYHGIDRLNYRICAGSVNHAKGALDHQQFVDLCRKVAQHHDKWGNC</sequence>
<reference evidence="1 2" key="1">
    <citation type="submission" date="2021-08" db="EMBL/GenBank/DDBJ databases">
        <title>Comparative Genomics Analysis of the Genus Qipengyuania Reveals Extensive Genetic Diversity and Metabolic Versatility, Including the Description of Fifteen Novel Species.</title>
        <authorList>
            <person name="Liu Y."/>
        </authorList>
    </citation>
    <scope>NUCLEOTIDE SEQUENCE [LARGE SCALE GENOMIC DNA]</scope>
    <source>
        <strain evidence="1 2">1NDH13</strain>
    </source>
</reference>
<evidence type="ECO:0000313" key="2">
    <source>
        <dbReference type="Proteomes" id="UP000824281"/>
    </source>
</evidence>
<accession>A0ABX8ZPB7</accession>
<name>A0ABX8ZPB7_9SPHN</name>
<evidence type="ECO:0000313" key="1">
    <source>
        <dbReference type="EMBL" id="QZD90845.1"/>
    </source>
</evidence>
<gene>
    <name evidence="1" type="ORF">K3148_05525</name>
</gene>
<keyword evidence="2" id="KW-1185">Reference proteome</keyword>
<organism evidence="1 2">
    <name type="scientific">Qipengyuania aurantiaca</name>
    <dbReference type="NCBI Taxonomy" id="2867233"/>
    <lineage>
        <taxon>Bacteria</taxon>
        <taxon>Pseudomonadati</taxon>
        <taxon>Pseudomonadota</taxon>
        <taxon>Alphaproteobacteria</taxon>
        <taxon>Sphingomonadales</taxon>
        <taxon>Erythrobacteraceae</taxon>
        <taxon>Qipengyuania</taxon>
    </lineage>
</organism>
<evidence type="ECO:0008006" key="3">
    <source>
        <dbReference type="Google" id="ProtNLM"/>
    </source>
</evidence>
<dbReference type="EMBL" id="CP081295">
    <property type="protein sequence ID" value="QZD90845.1"/>
    <property type="molecule type" value="Genomic_DNA"/>
</dbReference>